<dbReference type="GO" id="GO:0031932">
    <property type="term" value="C:TORC2 complex"/>
    <property type="evidence" value="ECO:0000318"/>
    <property type="project" value="GO_Central"/>
</dbReference>
<feature type="region of interest" description="Disordered" evidence="2">
    <location>
        <begin position="1063"/>
        <end position="1113"/>
    </location>
</feature>
<gene>
    <name evidence="6" type="ORF">TRIADDRAFT_58016</name>
</gene>
<dbReference type="RefSeq" id="XP_002114323.1">
    <property type="nucleotide sequence ID" value="XM_002114287.1"/>
</dbReference>
<reference evidence="6 7" key="1">
    <citation type="journal article" date="2008" name="Nature">
        <title>The Trichoplax genome and the nature of placozoans.</title>
        <authorList>
            <person name="Srivastava M."/>
            <person name="Begovic E."/>
            <person name="Chapman J."/>
            <person name="Putnam N.H."/>
            <person name="Hellsten U."/>
            <person name="Kawashima T."/>
            <person name="Kuo A."/>
            <person name="Mitros T."/>
            <person name="Salamov A."/>
            <person name="Carpenter M.L."/>
            <person name="Signorovitch A.Y."/>
            <person name="Moreno M.A."/>
            <person name="Kamm K."/>
            <person name="Grimwood J."/>
            <person name="Schmutz J."/>
            <person name="Shapiro H."/>
            <person name="Grigoriev I.V."/>
            <person name="Buss L.W."/>
            <person name="Schierwater B."/>
            <person name="Dellaporta S.L."/>
            <person name="Rokhsar D.S."/>
        </authorList>
    </citation>
    <scope>NUCLEOTIDE SEQUENCE [LARGE SCALE GENOMIC DNA]</scope>
    <source>
        <strain evidence="6 7">Grell-BS-1999</strain>
    </source>
</reference>
<dbReference type="Pfam" id="PF14663">
    <property type="entry name" value="RasGEF_N_2"/>
    <property type="match status" value="1"/>
</dbReference>
<evidence type="ECO:0000256" key="1">
    <source>
        <dbReference type="ARBA" id="ARBA00008878"/>
    </source>
</evidence>
<feature type="region of interest" description="Disordered" evidence="2">
    <location>
        <begin position="1202"/>
        <end position="1222"/>
    </location>
</feature>
<feature type="domain" description="Rapamycin-insensitive companion of mTOR N-terminal" evidence="4">
    <location>
        <begin position="34"/>
        <end position="415"/>
    </location>
</feature>
<feature type="compositionally biased region" description="Low complexity" evidence="2">
    <location>
        <begin position="1377"/>
        <end position="1388"/>
    </location>
</feature>
<dbReference type="STRING" id="10228.B3S2G4"/>
<dbReference type="GO" id="GO:0043539">
    <property type="term" value="F:protein serine/threonine kinase activator activity"/>
    <property type="evidence" value="ECO:0000318"/>
    <property type="project" value="GO_Central"/>
</dbReference>
<dbReference type="OMA" id="EIRIHAT"/>
<dbReference type="SUPFAM" id="SSF48371">
    <property type="entry name" value="ARM repeat"/>
    <property type="match status" value="2"/>
</dbReference>
<feature type="region of interest" description="Disordered" evidence="2">
    <location>
        <begin position="1274"/>
        <end position="1295"/>
    </location>
</feature>
<dbReference type="Pfam" id="PF14668">
    <property type="entry name" value="RICTOR_V"/>
    <property type="match status" value="1"/>
</dbReference>
<dbReference type="InterPro" id="IPR011989">
    <property type="entry name" value="ARM-like"/>
</dbReference>
<dbReference type="CTD" id="6755216"/>
<proteinExistence type="inferred from homology"/>
<evidence type="ECO:0000259" key="3">
    <source>
        <dbReference type="SMART" id="SM01307"/>
    </source>
</evidence>
<dbReference type="GO" id="GO:0038203">
    <property type="term" value="P:TORC2 signaling"/>
    <property type="evidence" value="ECO:0000318"/>
    <property type="project" value="GO_Central"/>
</dbReference>
<evidence type="ECO:0000259" key="5">
    <source>
        <dbReference type="SMART" id="SM01310"/>
    </source>
</evidence>
<feature type="domain" description="Rapamycin-insensitive companion of mTOR" evidence="5">
    <location>
        <begin position="902"/>
        <end position="974"/>
    </location>
</feature>
<dbReference type="Pfam" id="PF14666">
    <property type="entry name" value="RICTOR_M"/>
    <property type="match status" value="1"/>
</dbReference>
<dbReference type="Proteomes" id="UP000009022">
    <property type="component" value="Unassembled WGS sequence"/>
</dbReference>
<dbReference type="InterPro" id="IPR028268">
    <property type="entry name" value="Pianissimo_fam"/>
</dbReference>
<name>B3S2G4_TRIAD</name>
<dbReference type="KEGG" id="tad:TRIADDRAFT_58016"/>
<dbReference type="eggNOG" id="KOG3694">
    <property type="taxonomic scope" value="Eukaryota"/>
</dbReference>
<feature type="domain" description="Rapamycin-insensitive companion of mTOR middle" evidence="3">
    <location>
        <begin position="501"/>
        <end position="724"/>
    </location>
</feature>
<dbReference type="PANTHER" id="PTHR13298:SF11">
    <property type="entry name" value="RAPAMYCIN-INSENSITIVE COMPANION OF MTOR"/>
    <property type="match status" value="1"/>
</dbReference>
<dbReference type="SMART" id="SM01308">
    <property type="entry name" value="RICTOR_N"/>
    <property type="match status" value="1"/>
</dbReference>
<dbReference type="InterPro" id="IPR016024">
    <property type="entry name" value="ARM-type_fold"/>
</dbReference>
<dbReference type="OrthoDB" id="271111at2759"/>
<dbReference type="GO" id="GO:0051897">
    <property type="term" value="P:positive regulation of phosphatidylinositol 3-kinase/protein kinase B signal transduction"/>
    <property type="evidence" value="ECO:0000318"/>
    <property type="project" value="GO_Central"/>
</dbReference>
<dbReference type="SMART" id="SM01307">
    <property type="entry name" value="RICTOR_M"/>
    <property type="match status" value="1"/>
</dbReference>
<dbReference type="HOGENOM" id="CLU_001013_2_0_1"/>
<evidence type="ECO:0000259" key="4">
    <source>
        <dbReference type="SMART" id="SM01308"/>
    </source>
</evidence>
<organism evidence="6 7">
    <name type="scientific">Trichoplax adhaerens</name>
    <name type="common">Trichoplax reptans</name>
    <dbReference type="NCBI Taxonomy" id="10228"/>
    <lineage>
        <taxon>Eukaryota</taxon>
        <taxon>Metazoa</taxon>
        <taxon>Placozoa</taxon>
        <taxon>Uniplacotomia</taxon>
        <taxon>Trichoplacea</taxon>
        <taxon>Trichoplacidae</taxon>
        <taxon>Trichoplax</taxon>
    </lineage>
</organism>
<dbReference type="Gene3D" id="1.25.10.10">
    <property type="entry name" value="Leucine-rich Repeat Variant"/>
    <property type="match status" value="1"/>
</dbReference>
<dbReference type="SMART" id="SM01310">
    <property type="entry name" value="RICTOR_V"/>
    <property type="match status" value="1"/>
</dbReference>
<accession>B3S2G4</accession>
<dbReference type="InterPro" id="IPR029451">
    <property type="entry name" value="RICTOR_M"/>
</dbReference>
<evidence type="ECO:0000313" key="7">
    <source>
        <dbReference type="Proteomes" id="UP000009022"/>
    </source>
</evidence>
<dbReference type="EMBL" id="DS985247">
    <property type="protein sequence ID" value="EDV23413.1"/>
    <property type="molecule type" value="Genomic_DNA"/>
</dbReference>
<evidence type="ECO:0000313" key="6">
    <source>
        <dbReference type="EMBL" id="EDV23413.1"/>
    </source>
</evidence>
<dbReference type="InterPro" id="IPR029452">
    <property type="entry name" value="RICTOR_V"/>
</dbReference>
<evidence type="ECO:0000256" key="2">
    <source>
        <dbReference type="SAM" id="MobiDB-lite"/>
    </source>
</evidence>
<dbReference type="GeneID" id="6755216"/>
<dbReference type="InParanoid" id="B3S2G4"/>
<feature type="compositionally biased region" description="Low complexity" evidence="2">
    <location>
        <begin position="1357"/>
        <end position="1368"/>
    </location>
</feature>
<dbReference type="SMART" id="SM01303">
    <property type="entry name" value="RasGEF_N_2"/>
    <property type="match status" value="1"/>
</dbReference>
<feature type="region of interest" description="Disordered" evidence="2">
    <location>
        <begin position="1325"/>
        <end position="1388"/>
    </location>
</feature>
<keyword evidence="7" id="KW-1185">Reference proteome</keyword>
<evidence type="ECO:0008006" key="8">
    <source>
        <dbReference type="Google" id="ProtNLM"/>
    </source>
</evidence>
<dbReference type="PANTHER" id="PTHR13298">
    <property type="entry name" value="CYTOSOLIC REGULATOR PIANISSIMO"/>
    <property type="match status" value="1"/>
</dbReference>
<dbReference type="Pfam" id="PF14664">
    <property type="entry name" value="RICTOR_N"/>
    <property type="match status" value="1"/>
</dbReference>
<sequence length="1496" mass="167169">MSSTIKITRAPDIVYDILYSILNSLDKNAARKQVLNLNNLVKLIRSNDDDVFLGFSLEEIVRCGRKALLSSVKEVRAATIRALRYLFKDRDAFIVFYKLHIDLFLIRALDSPYPNEIERVQVLRFLRKIIRICPDLFPRSLVSCLVAIGDDEYSQTRDRFSYACLATLCELAVSNAEIVALVGGINTIIRNILDCQMHRINEAMMMTILYLFDHPMTRKYMRPQLDLEAIVAPFTDLQYRYSADIPDFELKDDHQFRLTTSKLAITTIFKTWEGIICMCKADGSGFRSLLGAFCLPNSEIRKATMDILYDVFRLRVPEWTNNFSDALRNATCTYIQDGWKLSEGWVAEEALQLLPPKTTRMNLVDNYLAVVLSAFSMSGLFESLVDVVTSEDEFIAVRATILLGELLHMANTIIPVACGSNSHSLPQLIALTTSLDSSPSQRSRAYAAIRCLDTLHQLKKRKVTCFNEYLALLLRQCNYEHYQQQYTLGKDAIGISSNSKDIDDAINQVVKDSKILSSKIITLWDWETIRGLLQSTKVSYKNLEDTSNTKFLRRLMSFYLPSKQQFAEIGLTSEQAQLYTQVGCLLVKFLLSSNEADALKLLQELIQEIVNALNEVISPAGQGTYNTFLSERLTETLSQYYFLLIGEVSSSATGIQILEKTGAFDSFISLCSSKSHPEHVKLLLSGLDYNIPGPSRVVLSKALTANDEHIRMYGTKYLRALLRAGVSNFSKWGLELLVTQLYDTNEEIAACALEITTEACEDKTCLESIVKLQPALLCLGHSGYCLMLRFCSIESGFTYLQNMGFLTKAIEEWIQHSNLEYVKLVERSLAEALTTFEKDSEIGIYVRRQTKPKDPLKAFVPVHVFGELAQLKNGCKLIIDGDYAQMYSRTVWSRRFNSSLEILQTKAALWALGHIGSSVLGLAILMKIGIIPDIVRLAEECEVFSIRGTSFYVLGLIAKTRSGANFLSSLGWESVRHGGNVQWPVLDEYDYVVSDPVSVSTDLLRGRSITASDNVKETLKMRGIGISTLPSLVIRTFGTRGESFDDDDVSVTSDITDYVVDGDTAADRQESRSNSVEEGMQSDKDATGGNLELPEGPIRPRKSTISGLQRRSRHSAAMLTPTLNQSQSATNLFDTENKQDVIRRSMRIENTKRTVSIKDAQGYKALTDLRRRSMLAGSTTDSHHLSSSGSLGVLSTKFGLNDAQETGKKSSRRPAELTADDSSKISSGTVDFIGLSLPVELIRVFQYKDHGYHGSWAKSFNPAAYDTVFGDRKQRASSMPRRSGSVTSSKGNINDGFPEVHDPNVCFGCTGVKFANLKKRHYSESDVFEQPGRKMTNQSDSSQDDAGANYSNDLHLSVTSSASVTSGSDQEQKKDSFNISSSSDSFSDDAVTNKLGLKRLDDSTTTGRSQIRKEILRLVTSLSGAVASKANQQGLMILKENFESAFKDNCLYSQVINLMTLYHYRLSTRKFIQGLFIDLELKLIIEDKINLTVTQC</sequence>
<dbReference type="InterPro" id="IPR028267">
    <property type="entry name" value="Pianissimo_N"/>
</dbReference>
<dbReference type="InterPro" id="IPR029453">
    <property type="entry name" value="Rictor_IV"/>
</dbReference>
<protein>
    <recommendedName>
        <fullName evidence="8">Rapamycin-insensitive companion of mTOR domain-containing protein</fullName>
    </recommendedName>
</protein>
<comment type="similarity">
    <text evidence="1">Belongs to the RICTOR family.</text>
</comment>
<dbReference type="PhylomeDB" id="B3S2G4"/>